<sequence length="60" mass="7119">CGLEKKDDKTPSIDVVGESNVKLLTFGTWLKHKLNGGELEQKRRRKEFEKLPKRKRKRLR</sequence>
<protein>
    <submittedName>
        <fullName evidence="1">Uncharacterized protein</fullName>
    </submittedName>
</protein>
<reference evidence="1 2" key="1">
    <citation type="journal article" date="2021" name="BMC Genomics">
        <title>Datura genome reveals duplications of psychoactive alkaloid biosynthetic genes and high mutation rate following tissue culture.</title>
        <authorList>
            <person name="Rajewski A."/>
            <person name="Carter-House D."/>
            <person name="Stajich J."/>
            <person name="Litt A."/>
        </authorList>
    </citation>
    <scope>NUCLEOTIDE SEQUENCE [LARGE SCALE GENOMIC DNA]</scope>
    <source>
        <strain evidence="1">AR-01</strain>
    </source>
</reference>
<proteinExistence type="predicted"/>
<evidence type="ECO:0000313" key="1">
    <source>
        <dbReference type="EMBL" id="MCD7456526.1"/>
    </source>
</evidence>
<name>A0ABS8SCC6_DATST</name>
<accession>A0ABS8SCC6</accession>
<feature type="non-terminal residue" evidence="1">
    <location>
        <position position="1"/>
    </location>
</feature>
<organism evidence="1 2">
    <name type="scientific">Datura stramonium</name>
    <name type="common">Jimsonweed</name>
    <name type="synonym">Common thornapple</name>
    <dbReference type="NCBI Taxonomy" id="4076"/>
    <lineage>
        <taxon>Eukaryota</taxon>
        <taxon>Viridiplantae</taxon>
        <taxon>Streptophyta</taxon>
        <taxon>Embryophyta</taxon>
        <taxon>Tracheophyta</taxon>
        <taxon>Spermatophyta</taxon>
        <taxon>Magnoliopsida</taxon>
        <taxon>eudicotyledons</taxon>
        <taxon>Gunneridae</taxon>
        <taxon>Pentapetalae</taxon>
        <taxon>asterids</taxon>
        <taxon>lamiids</taxon>
        <taxon>Solanales</taxon>
        <taxon>Solanaceae</taxon>
        <taxon>Solanoideae</taxon>
        <taxon>Datureae</taxon>
        <taxon>Datura</taxon>
    </lineage>
</organism>
<comment type="caution">
    <text evidence="1">The sequence shown here is derived from an EMBL/GenBank/DDBJ whole genome shotgun (WGS) entry which is preliminary data.</text>
</comment>
<evidence type="ECO:0000313" key="2">
    <source>
        <dbReference type="Proteomes" id="UP000823775"/>
    </source>
</evidence>
<gene>
    <name evidence="1" type="ORF">HAX54_031990</name>
</gene>
<feature type="non-terminal residue" evidence="1">
    <location>
        <position position="60"/>
    </location>
</feature>
<dbReference type="EMBL" id="JACEIK010000406">
    <property type="protein sequence ID" value="MCD7456526.1"/>
    <property type="molecule type" value="Genomic_DNA"/>
</dbReference>
<keyword evidence="2" id="KW-1185">Reference proteome</keyword>
<dbReference type="Proteomes" id="UP000823775">
    <property type="component" value="Unassembled WGS sequence"/>
</dbReference>